<dbReference type="Proteomes" id="UP000245771">
    <property type="component" value="Unassembled WGS sequence"/>
</dbReference>
<feature type="region of interest" description="Disordered" evidence="1">
    <location>
        <begin position="239"/>
        <end position="347"/>
    </location>
</feature>
<feature type="transmembrane region" description="Helical" evidence="2">
    <location>
        <begin position="84"/>
        <end position="107"/>
    </location>
</feature>
<reference evidence="3 4" key="1">
    <citation type="journal article" date="2018" name="Mol. Biol. Evol.">
        <title>Broad Genomic Sampling Reveals a Smut Pathogenic Ancestry of the Fungal Clade Ustilaginomycotina.</title>
        <authorList>
            <person name="Kijpornyongpan T."/>
            <person name="Mondo S.J."/>
            <person name="Barry K."/>
            <person name="Sandor L."/>
            <person name="Lee J."/>
            <person name="Lipzen A."/>
            <person name="Pangilinan J."/>
            <person name="LaButti K."/>
            <person name="Hainaut M."/>
            <person name="Henrissat B."/>
            <person name="Grigoriev I.V."/>
            <person name="Spatafora J.W."/>
            <person name="Aime M.C."/>
        </authorList>
    </citation>
    <scope>NUCLEOTIDE SEQUENCE [LARGE SCALE GENOMIC DNA]</scope>
    <source>
        <strain evidence="3 4">MCA 3882</strain>
    </source>
</reference>
<evidence type="ECO:0000256" key="2">
    <source>
        <dbReference type="SAM" id="Phobius"/>
    </source>
</evidence>
<keyword evidence="2" id="KW-0472">Membrane</keyword>
<protein>
    <submittedName>
        <fullName evidence="3">Uncharacterized protein</fullName>
    </submittedName>
</protein>
<proteinExistence type="predicted"/>
<dbReference type="RefSeq" id="XP_025353027.1">
    <property type="nucleotide sequence ID" value="XM_025499396.1"/>
</dbReference>
<feature type="transmembrane region" description="Helical" evidence="2">
    <location>
        <begin position="59"/>
        <end position="78"/>
    </location>
</feature>
<dbReference type="InParanoid" id="A0A316VB05"/>
<gene>
    <name evidence="3" type="ORF">FA14DRAFT_162033</name>
</gene>
<evidence type="ECO:0000313" key="4">
    <source>
        <dbReference type="Proteomes" id="UP000245771"/>
    </source>
</evidence>
<organism evidence="3 4">
    <name type="scientific">Meira miltonrushii</name>
    <dbReference type="NCBI Taxonomy" id="1280837"/>
    <lineage>
        <taxon>Eukaryota</taxon>
        <taxon>Fungi</taxon>
        <taxon>Dikarya</taxon>
        <taxon>Basidiomycota</taxon>
        <taxon>Ustilaginomycotina</taxon>
        <taxon>Exobasidiomycetes</taxon>
        <taxon>Exobasidiales</taxon>
        <taxon>Brachybasidiaceae</taxon>
        <taxon>Meira</taxon>
    </lineage>
</organism>
<name>A0A316VB05_9BASI</name>
<dbReference type="EMBL" id="KZ819605">
    <property type="protein sequence ID" value="PWN32725.1"/>
    <property type="molecule type" value="Genomic_DNA"/>
</dbReference>
<dbReference type="AlphaFoldDB" id="A0A316VB05"/>
<dbReference type="GeneID" id="37021177"/>
<dbReference type="STRING" id="1280837.A0A316VB05"/>
<evidence type="ECO:0000313" key="3">
    <source>
        <dbReference type="EMBL" id="PWN32725.1"/>
    </source>
</evidence>
<feature type="compositionally biased region" description="Polar residues" evidence="1">
    <location>
        <begin position="276"/>
        <end position="321"/>
    </location>
</feature>
<feature type="transmembrane region" description="Helical" evidence="2">
    <location>
        <begin position="29"/>
        <end position="47"/>
    </location>
</feature>
<feature type="compositionally biased region" description="Polar residues" evidence="1">
    <location>
        <begin position="257"/>
        <end position="266"/>
    </location>
</feature>
<dbReference type="OrthoDB" id="5372451at2759"/>
<sequence length="767" mass="84946">MVNSNLIISRWPDALLVALTAKAFIGHSSWAYTWIVSGAAPLSYILLSGEVQHPKARILAWAPIWLLLVLINLAEAAASTSWLFFAIFTSLCWPLVFLASLFQWHFVAEWTRIGLRKVLHFVHFASDTIALFDLPALEIDVDVAGLMVIRGVKLSLSTLTLTAYGIEVGIKLSDDLELALQTDKVTVALFRRIEIDPVYGNVKGGAFEQTFAELEGDTRSPDGQVLMDENTPLLKAASKAVRDTKDDSLSPPPLPARSNTVQSPEISSVPPPLPARSSTSVVPVQDNDPLSSGTDATLVSGTDNELHRTPTTLSDTSTVQSAPDRVADWSEDDESHWSNPGKTTMADKMTDGCAPEDAGVKESVEQATSVLVHEENDSEMARLEKIIKGIEESSEVRKADASVRRLVERKKDSDPENKVNLENDRHVRAAICSQLHRKASIQHAPKHSVRVTTLQQLAPPWVLRLFRRLPLLLRLLLNPIAYFHPIRIEAITMGASGRWMQSILGTEMFKGYADRNTDIGKLRDRMFEWLSDANFVVGLNDFTGQGLVPVDTDNDITCRMAVEEITLYRTVPRQANLKKAVQLGGADSTVMVPSMLLPHHDHLLPSQDDRSKAEEKHRQKIRRSDSAPKAAQEERLLKKSMRDEVNCQISVHVRLPACFDQDLLNFISALVKASKIIEFEKAYEEVTETQVRSLKDFKNLVNTGLRESVKKVTVNAAANDRWIAKMVGKITKKLESAHGDVGYAGAIPVSLKPYREAAVPGETKLLP</sequence>
<keyword evidence="2" id="KW-1133">Transmembrane helix</keyword>
<keyword evidence="2" id="KW-0812">Transmembrane</keyword>
<evidence type="ECO:0000256" key="1">
    <source>
        <dbReference type="SAM" id="MobiDB-lite"/>
    </source>
</evidence>
<keyword evidence="4" id="KW-1185">Reference proteome</keyword>
<accession>A0A316VB05</accession>
<feature type="region of interest" description="Disordered" evidence="1">
    <location>
        <begin position="601"/>
        <end position="631"/>
    </location>
</feature>